<accession>A0A3N0AXP5</accession>
<dbReference type="Pfam" id="PF08861">
    <property type="entry name" value="DUF1828"/>
    <property type="match status" value="1"/>
</dbReference>
<evidence type="ECO:0000259" key="1">
    <source>
        <dbReference type="Pfam" id="PF08861"/>
    </source>
</evidence>
<dbReference type="EMBL" id="QIBX01000012">
    <property type="protein sequence ID" value="RNL39458.1"/>
    <property type="molecule type" value="Genomic_DNA"/>
</dbReference>
<evidence type="ECO:0000313" key="4">
    <source>
        <dbReference type="Proteomes" id="UP000269591"/>
    </source>
</evidence>
<evidence type="ECO:0008006" key="5">
    <source>
        <dbReference type="Google" id="ProtNLM"/>
    </source>
</evidence>
<proteinExistence type="predicted"/>
<gene>
    <name evidence="3" type="ORF">DMP06_07510</name>
</gene>
<dbReference type="RefSeq" id="WP_123209119.1">
    <property type="nucleotide sequence ID" value="NZ_JBHTHO010000007.1"/>
</dbReference>
<name>A0A3N0AXP5_9ACTN</name>
<comment type="caution">
    <text evidence="3">The sequence shown here is derived from an EMBL/GenBank/DDBJ whole genome shotgun (WGS) entry which is preliminary data.</text>
</comment>
<evidence type="ECO:0000313" key="3">
    <source>
        <dbReference type="EMBL" id="RNL39458.1"/>
    </source>
</evidence>
<dbReference type="InterPro" id="IPR014960">
    <property type="entry name" value="DUF1828"/>
</dbReference>
<keyword evidence="4" id="KW-1185">Reference proteome</keyword>
<dbReference type="Proteomes" id="UP000269591">
    <property type="component" value="Unassembled WGS sequence"/>
</dbReference>
<dbReference type="InterPro" id="IPR014961">
    <property type="entry name" value="DUF1829"/>
</dbReference>
<organism evidence="3 4">
    <name type="scientific">Slackia equolifaciens</name>
    <dbReference type="NCBI Taxonomy" id="498718"/>
    <lineage>
        <taxon>Bacteria</taxon>
        <taxon>Bacillati</taxon>
        <taxon>Actinomycetota</taxon>
        <taxon>Coriobacteriia</taxon>
        <taxon>Eggerthellales</taxon>
        <taxon>Eggerthellaceae</taxon>
        <taxon>Slackia</taxon>
    </lineage>
</organism>
<sequence>MSASGCNVITGARQSKLDEVLNGFGIDRNEDELYIVCNDDRLFSAINMLMQGMATVDDLFFTARDNVRSYFSEDVGRWFEKHGVRNLPNILMRGQSGFETKFDFVIPKTPNTAPERFIKTVSTPSEQSVVNALFGWGDIKNARGDDSAFYLFLNKRNCGDGNIDESLLRACHNYDVRPVVWGQDEQSVLKELAA</sequence>
<protein>
    <recommendedName>
        <fullName evidence="5">DUF1829 domain-containing protein</fullName>
    </recommendedName>
</protein>
<feature type="domain" description="DUF1829" evidence="2">
    <location>
        <begin position="94"/>
        <end position="182"/>
    </location>
</feature>
<feature type="domain" description="DUF1828" evidence="1">
    <location>
        <begin position="2"/>
        <end position="56"/>
    </location>
</feature>
<evidence type="ECO:0000259" key="2">
    <source>
        <dbReference type="Pfam" id="PF08862"/>
    </source>
</evidence>
<dbReference type="OrthoDB" id="1321863at2"/>
<dbReference type="AlphaFoldDB" id="A0A3N0AXP5"/>
<dbReference type="Pfam" id="PF08862">
    <property type="entry name" value="DUF1829"/>
    <property type="match status" value="1"/>
</dbReference>
<reference evidence="4" key="1">
    <citation type="submission" date="2018-05" db="EMBL/GenBank/DDBJ databases">
        <title>Genome Sequencing of selected type strains of the family Eggerthellaceae.</title>
        <authorList>
            <person name="Danylec N."/>
            <person name="Stoll D.A."/>
            <person name="Doetsch A."/>
            <person name="Huch M."/>
        </authorList>
    </citation>
    <scope>NUCLEOTIDE SEQUENCE [LARGE SCALE GENOMIC DNA]</scope>
    <source>
        <strain evidence="4">DSM 24851</strain>
    </source>
</reference>